<name>A0ABS6GMV6_9BACI</name>
<feature type="transmembrane region" description="Helical" evidence="6">
    <location>
        <begin position="55"/>
        <end position="75"/>
    </location>
</feature>
<feature type="transmembrane region" description="Helical" evidence="6">
    <location>
        <begin position="155"/>
        <end position="175"/>
    </location>
</feature>
<evidence type="ECO:0000256" key="2">
    <source>
        <dbReference type="ARBA" id="ARBA00022475"/>
    </source>
</evidence>
<keyword evidence="6" id="KW-0813">Transport</keyword>
<reference evidence="8 9" key="1">
    <citation type="journal article" date="2011" name="Int. J. Syst. Evol. Microbiol.">
        <title>Allobacillus halotolerans gen. nov., sp. nov. isolated from shrimp paste.</title>
        <authorList>
            <person name="Sheu S.Y."/>
            <person name="Arun A.B."/>
            <person name="Jiang S.R."/>
            <person name="Young C.C."/>
            <person name="Chen W.M."/>
        </authorList>
    </citation>
    <scope>NUCLEOTIDE SEQUENCE [LARGE SCALE GENOMIC DNA]</scope>
    <source>
        <strain evidence="8 9">LMG 24826</strain>
    </source>
</reference>
<feature type="transmembrane region" description="Helical" evidence="6">
    <location>
        <begin position="623"/>
        <end position="648"/>
    </location>
</feature>
<organism evidence="8 9">
    <name type="scientific">Allobacillus halotolerans</name>
    <dbReference type="NCBI Taxonomy" id="570278"/>
    <lineage>
        <taxon>Bacteria</taxon>
        <taxon>Bacillati</taxon>
        <taxon>Bacillota</taxon>
        <taxon>Bacilli</taxon>
        <taxon>Bacillales</taxon>
        <taxon>Bacillaceae</taxon>
        <taxon>Allobacillus</taxon>
    </lineage>
</organism>
<feature type="transmembrane region" description="Helical" evidence="6">
    <location>
        <begin position="290"/>
        <end position="314"/>
    </location>
</feature>
<gene>
    <name evidence="8" type="ORF">KQ486_04350</name>
</gene>
<evidence type="ECO:0000256" key="6">
    <source>
        <dbReference type="PIRNR" id="PIRNR018968"/>
    </source>
</evidence>
<accession>A0ABS6GMV6</accession>
<feature type="transmembrane region" description="Helical" evidence="6">
    <location>
        <begin position="593"/>
        <end position="611"/>
    </location>
</feature>
<evidence type="ECO:0000313" key="9">
    <source>
        <dbReference type="Proteomes" id="UP000812672"/>
    </source>
</evidence>
<dbReference type="PANTHER" id="PTHR46795">
    <property type="entry name" value="ABC TRANSPORTER PERMEASE-RELATED-RELATED"/>
    <property type="match status" value="1"/>
</dbReference>
<dbReference type="EMBL" id="JAHLZF010000004">
    <property type="protein sequence ID" value="MBU6080238.1"/>
    <property type="molecule type" value="Genomic_DNA"/>
</dbReference>
<feature type="domain" description="ABC3 transporter permease C-terminal" evidence="7">
    <location>
        <begin position="62"/>
        <end position="177"/>
    </location>
</feature>
<evidence type="ECO:0000256" key="3">
    <source>
        <dbReference type="ARBA" id="ARBA00022692"/>
    </source>
</evidence>
<evidence type="ECO:0000256" key="4">
    <source>
        <dbReference type="ARBA" id="ARBA00022989"/>
    </source>
</evidence>
<dbReference type="RefSeq" id="WP_216686879.1">
    <property type="nucleotide sequence ID" value="NZ_CAUPKR010000008.1"/>
</dbReference>
<keyword evidence="5 6" id="KW-0472">Membrane</keyword>
<comment type="caution">
    <text evidence="8">The sequence shown here is derived from an EMBL/GenBank/DDBJ whole genome shotgun (WGS) entry which is preliminary data.</text>
</comment>
<feature type="transmembrane region" description="Helical" evidence="6">
    <location>
        <begin position="534"/>
        <end position="558"/>
    </location>
</feature>
<feature type="transmembrane region" description="Helical" evidence="6">
    <location>
        <begin position="18"/>
        <end position="35"/>
    </location>
</feature>
<dbReference type="InterPro" id="IPR052536">
    <property type="entry name" value="ABC-4_Integral_Memb_Prot"/>
</dbReference>
<dbReference type="InterPro" id="IPR003838">
    <property type="entry name" value="ABC3_permease_C"/>
</dbReference>
<dbReference type="Pfam" id="PF02687">
    <property type="entry name" value="FtsX"/>
    <property type="match status" value="1"/>
</dbReference>
<keyword evidence="2 6" id="KW-1003">Cell membrane</keyword>
<dbReference type="InterPro" id="IPR027022">
    <property type="entry name" value="ABC_permease_BceB-typ"/>
</dbReference>
<dbReference type="PANTHER" id="PTHR46795:SF3">
    <property type="entry name" value="ABC TRANSPORTER PERMEASE"/>
    <property type="match status" value="1"/>
</dbReference>
<dbReference type="PIRSF" id="PIRSF018968">
    <property type="entry name" value="ABC_permease_BceB"/>
    <property type="match status" value="1"/>
</dbReference>
<comment type="similarity">
    <text evidence="6">Belongs to the ABC-4 integral membrane protein family.</text>
</comment>
<keyword evidence="9" id="KW-1185">Reference proteome</keyword>
<feature type="transmembrane region" description="Helical" evidence="6">
    <location>
        <begin position="109"/>
        <end position="135"/>
    </location>
</feature>
<evidence type="ECO:0000256" key="5">
    <source>
        <dbReference type="ARBA" id="ARBA00023136"/>
    </source>
</evidence>
<comment type="subcellular location">
    <subcellularLocation>
        <location evidence="1 6">Cell membrane</location>
        <topology evidence="1 6">Multi-pass membrane protein</topology>
    </subcellularLocation>
</comment>
<protein>
    <submittedName>
        <fullName evidence="8">ABC transporter permease</fullName>
    </submittedName>
</protein>
<evidence type="ECO:0000313" key="8">
    <source>
        <dbReference type="EMBL" id="MBU6080238.1"/>
    </source>
</evidence>
<sequence length="656" mass="74620">MNVNQLIYRNLKNNLRNYYLYVFALIFSVSIYFAFVTLQYDASMDPATGTIKGQAAVRAGTIVLILIVGVFLVYANNLFIKRRSNEIALFQLIGMTKGKVFRLLTIENLILYLVSLAIGIGVGFSISKLMVMIVYKLTDVTDIATMHFSTEALKQTLIVFGIIYLLIMFVNYLFIKRESILSLFTIQQSTEIKVKRLSIFQVLLGLLGIGFIISGYVVSQQLFSGDFSTTNELFYAMAFILGAVIVGTYLFYKGSVTFVLQLIRKSHKGYLSINQVLSTSSIMFRMKSNALLLTIITTVSALAIGLLSLSYISYYSAEKQAENFVINDFSLVNEESYKQFTSILEENGIDYQVNQIEVFNVELDATNIMDFNYDEDSSVTMNPSELQLPIISDESIEEIDVDENHFFLSGYSDFLQRFMSFKKSGEATIKTESEQFSMKFIGLNREYYVSNYFTNGGGMPIGIVDEAKYQQLKTDMDPELQQRSQDGGAMTFRGIDVSEQDIEKANELFLTEEIDRWAGNDSQQNMARNQRMNMGLIMFIVGFLGLTFLVTSGCILYFKQMDESENEKPSYTILRKLGFTQQDLIKGIQLKQFFNFGIPLLVGLLHSYFAVQSGWFFFGTEVWTPMLIVMIVYAILYSLFGLLSVLYYRKIIQEAL</sequence>
<proteinExistence type="inferred from homology"/>
<dbReference type="Proteomes" id="UP000812672">
    <property type="component" value="Unassembled WGS sequence"/>
</dbReference>
<evidence type="ECO:0000256" key="1">
    <source>
        <dbReference type="ARBA" id="ARBA00004651"/>
    </source>
</evidence>
<evidence type="ECO:0000259" key="7">
    <source>
        <dbReference type="Pfam" id="PF02687"/>
    </source>
</evidence>
<keyword evidence="4 6" id="KW-1133">Transmembrane helix</keyword>
<keyword evidence="3 6" id="KW-0812">Transmembrane</keyword>
<feature type="transmembrane region" description="Helical" evidence="6">
    <location>
        <begin position="196"/>
        <end position="218"/>
    </location>
</feature>
<feature type="transmembrane region" description="Helical" evidence="6">
    <location>
        <begin position="233"/>
        <end position="252"/>
    </location>
</feature>